<gene>
    <name evidence="3" type="ORF">SAMN05421504_105452</name>
</gene>
<dbReference type="PROSITE" id="PS50887">
    <property type="entry name" value="GGDEF"/>
    <property type="match status" value="1"/>
</dbReference>
<dbReference type="PANTHER" id="PTHR45138:SF9">
    <property type="entry name" value="DIGUANYLATE CYCLASE DGCM-RELATED"/>
    <property type="match status" value="1"/>
</dbReference>
<proteinExistence type="predicted"/>
<feature type="transmembrane region" description="Helical" evidence="1">
    <location>
        <begin position="59"/>
        <end position="77"/>
    </location>
</feature>
<dbReference type="NCBIfam" id="TIGR00254">
    <property type="entry name" value="GGDEF"/>
    <property type="match status" value="1"/>
</dbReference>
<sequence length="439" mass="47583">MTAHGLRGGQGFTGRLMPFRVRRWALWELPGRVVLGYVLAIDVLAVVATGFAFSSSPVGVGNLLPFMVLMTCSLVYTEMSRPIERIRERYAATPHIDLNSVWMFAAVVLLHPGLAAVVISTSYFYRWTRVQHNPLHRRMFSTAAAVVAAILADWFLVSTGGHAFAEVWPHDLGTFLRLVGAGAIFLVSNTILITLAVFGTTPEVRLREAMGTPADYALESATIALGIVLAWALVDWPVALLLILGITLVLHRSVLIRQLRDQARADAKTGLLNASSWAEAAAVELSRPRRPGGTTSVLMLDLDHFKLVNDRHGHLVGDSVLRAVADTLRAELRAGDLVGRFGGEEFVVLLPDTSRFDALAIAERIRCRVAATTVSVAAGDPHKVGVTVSIGVAAHPRDAGTLDGLIKVTDKALYQAKTAGRNRTVGYDRHEPSIREDVA</sequence>
<dbReference type="Gene3D" id="3.30.70.270">
    <property type="match status" value="1"/>
</dbReference>
<name>A0A1H3JKF9_9PSEU</name>
<feature type="domain" description="GGDEF" evidence="2">
    <location>
        <begin position="293"/>
        <end position="429"/>
    </location>
</feature>
<dbReference type="InterPro" id="IPR050469">
    <property type="entry name" value="Diguanylate_Cyclase"/>
</dbReference>
<dbReference type="InterPro" id="IPR000160">
    <property type="entry name" value="GGDEF_dom"/>
</dbReference>
<dbReference type="PANTHER" id="PTHR45138">
    <property type="entry name" value="REGULATORY COMPONENTS OF SENSORY TRANSDUCTION SYSTEM"/>
    <property type="match status" value="1"/>
</dbReference>
<keyword evidence="1" id="KW-0812">Transmembrane</keyword>
<dbReference type="FunFam" id="3.30.70.270:FF:000001">
    <property type="entry name" value="Diguanylate cyclase domain protein"/>
    <property type="match status" value="1"/>
</dbReference>
<dbReference type="GO" id="GO:0043709">
    <property type="term" value="P:cell adhesion involved in single-species biofilm formation"/>
    <property type="evidence" value="ECO:0007669"/>
    <property type="project" value="TreeGrafter"/>
</dbReference>
<protein>
    <submittedName>
        <fullName evidence="3">Diguanylate cyclase (GGDEF) domain-containing protein</fullName>
    </submittedName>
</protein>
<feature type="transmembrane region" description="Helical" evidence="1">
    <location>
        <begin position="178"/>
        <end position="201"/>
    </location>
</feature>
<keyword evidence="1" id="KW-0472">Membrane</keyword>
<evidence type="ECO:0000259" key="2">
    <source>
        <dbReference type="PROSITE" id="PS50887"/>
    </source>
</evidence>
<dbReference type="STRING" id="589385.SAMN05421504_105452"/>
<dbReference type="RefSeq" id="WP_245757509.1">
    <property type="nucleotide sequence ID" value="NZ_FNON01000005.1"/>
</dbReference>
<feature type="transmembrane region" description="Helical" evidence="1">
    <location>
        <begin position="98"/>
        <end position="119"/>
    </location>
</feature>
<dbReference type="GO" id="GO:0052621">
    <property type="term" value="F:diguanylate cyclase activity"/>
    <property type="evidence" value="ECO:0007669"/>
    <property type="project" value="TreeGrafter"/>
</dbReference>
<evidence type="ECO:0000313" key="3">
    <source>
        <dbReference type="EMBL" id="SDY40453.1"/>
    </source>
</evidence>
<keyword evidence="4" id="KW-1185">Reference proteome</keyword>
<feature type="transmembrane region" description="Helical" evidence="1">
    <location>
        <begin position="221"/>
        <end position="250"/>
    </location>
</feature>
<accession>A0A1H3JKF9</accession>
<reference evidence="3 4" key="1">
    <citation type="submission" date="2016-10" db="EMBL/GenBank/DDBJ databases">
        <authorList>
            <person name="de Groot N.N."/>
        </authorList>
    </citation>
    <scope>NUCLEOTIDE SEQUENCE [LARGE SCALE GENOMIC DNA]</scope>
    <source>
        <strain evidence="3 4">CPCC 202699</strain>
    </source>
</reference>
<dbReference type="GO" id="GO:0005886">
    <property type="term" value="C:plasma membrane"/>
    <property type="evidence" value="ECO:0007669"/>
    <property type="project" value="TreeGrafter"/>
</dbReference>
<dbReference type="Pfam" id="PF00990">
    <property type="entry name" value="GGDEF"/>
    <property type="match status" value="1"/>
</dbReference>
<dbReference type="InterPro" id="IPR029787">
    <property type="entry name" value="Nucleotide_cyclase"/>
</dbReference>
<evidence type="ECO:0000256" key="1">
    <source>
        <dbReference type="SAM" id="Phobius"/>
    </source>
</evidence>
<evidence type="ECO:0000313" key="4">
    <source>
        <dbReference type="Proteomes" id="UP000199515"/>
    </source>
</evidence>
<feature type="transmembrane region" description="Helical" evidence="1">
    <location>
        <begin position="33"/>
        <end position="53"/>
    </location>
</feature>
<dbReference type="AlphaFoldDB" id="A0A1H3JKF9"/>
<dbReference type="InterPro" id="IPR043128">
    <property type="entry name" value="Rev_trsase/Diguanyl_cyclase"/>
</dbReference>
<dbReference type="CDD" id="cd01949">
    <property type="entry name" value="GGDEF"/>
    <property type="match status" value="1"/>
</dbReference>
<dbReference type="SUPFAM" id="SSF55073">
    <property type="entry name" value="Nucleotide cyclase"/>
    <property type="match status" value="1"/>
</dbReference>
<dbReference type="SMART" id="SM00267">
    <property type="entry name" value="GGDEF"/>
    <property type="match status" value="1"/>
</dbReference>
<organism evidence="3 4">
    <name type="scientific">Amycolatopsis xylanica</name>
    <dbReference type="NCBI Taxonomy" id="589385"/>
    <lineage>
        <taxon>Bacteria</taxon>
        <taxon>Bacillati</taxon>
        <taxon>Actinomycetota</taxon>
        <taxon>Actinomycetes</taxon>
        <taxon>Pseudonocardiales</taxon>
        <taxon>Pseudonocardiaceae</taxon>
        <taxon>Amycolatopsis</taxon>
    </lineage>
</organism>
<keyword evidence="1" id="KW-1133">Transmembrane helix</keyword>
<feature type="transmembrane region" description="Helical" evidence="1">
    <location>
        <begin position="139"/>
        <end position="157"/>
    </location>
</feature>
<dbReference type="GO" id="GO:1902201">
    <property type="term" value="P:negative regulation of bacterial-type flagellum-dependent cell motility"/>
    <property type="evidence" value="ECO:0007669"/>
    <property type="project" value="TreeGrafter"/>
</dbReference>
<dbReference type="Proteomes" id="UP000199515">
    <property type="component" value="Unassembled WGS sequence"/>
</dbReference>
<dbReference type="EMBL" id="FNON01000005">
    <property type="protein sequence ID" value="SDY40453.1"/>
    <property type="molecule type" value="Genomic_DNA"/>
</dbReference>